<dbReference type="GO" id="GO:0046417">
    <property type="term" value="P:chorismate metabolic process"/>
    <property type="evidence" value="ECO:0007669"/>
    <property type="project" value="InterPro"/>
</dbReference>
<dbReference type="Gene3D" id="3.40.190.10">
    <property type="entry name" value="Periplasmic binding protein-like II"/>
    <property type="match status" value="2"/>
</dbReference>
<dbReference type="Proteomes" id="UP000198558">
    <property type="component" value="Unassembled WGS sequence"/>
</dbReference>
<dbReference type="InterPro" id="IPR018528">
    <property type="entry name" value="Preph_deHydtase_CS"/>
</dbReference>
<dbReference type="SUPFAM" id="SSF55021">
    <property type="entry name" value="ACT-like"/>
    <property type="match status" value="1"/>
</dbReference>
<sequence length="372" mass="43032">MKDLEQCRKEIDEIDQQLIRLFEQRMKVSKDVVTYKLAHDMEIFQPQREKAVIKKNADRVVDKELVEYACDFIQDVMDIGKSYQATFIPSKDSYKLAKSKIEDIKVGYAGVPGAFAHQALHEYFGDVKNVNYEHFQDVYEALKNDEIDYGIVPLENSSTGAINDNYDLVRDYDFYIVGEHSVNITQHLLGIKGTSLEEIKYVYSHPQGIQQSSKFLKQFPDIRPQSFSNTAAAAKFVSENKNKQFAAIASKIAADLYDLEVIKENIHNQETNNTRFIIFGKQLEDHEKTDRVSIVFTLQHKAGALYSILKVIKDHQINLSRIESRPLKDKHWQYYFYIDFEGSLHDDNVKLALEQLKTNCLTLRVLGNYRHA</sequence>
<dbReference type="SUPFAM" id="SSF48600">
    <property type="entry name" value="Chorismate mutase II"/>
    <property type="match status" value="1"/>
</dbReference>
<comment type="function">
    <text evidence="2">Catalyzes the Claisen rearrangement of chorismate to prephenate and the decarboxylation/dehydration of prephenate to phenylpyruvate.</text>
</comment>
<dbReference type="NCBIfam" id="TIGR01805">
    <property type="entry name" value="CM_mono_grmpos"/>
    <property type="match status" value="1"/>
</dbReference>
<evidence type="ECO:0000256" key="10">
    <source>
        <dbReference type="ARBA" id="ARBA00022605"/>
    </source>
</evidence>
<evidence type="ECO:0000256" key="15">
    <source>
        <dbReference type="ARBA" id="ARBA00023268"/>
    </source>
</evidence>
<dbReference type="InterPro" id="IPR045865">
    <property type="entry name" value="ACT-like_dom_sf"/>
</dbReference>
<accession>A0A1I0EF51</accession>
<dbReference type="CDD" id="cd13631">
    <property type="entry name" value="PBP2_Ct-PDT_like"/>
    <property type="match status" value="1"/>
</dbReference>
<dbReference type="InterPro" id="IPR001086">
    <property type="entry name" value="Preph_deHydtase"/>
</dbReference>
<comment type="pathway">
    <text evidence="4">Amino-acid biosynthesis; L-phenylalanine biosynthesis; phenylpyruvate from prephenate: step 1/1.</text>
</comment>
<evidence type="ECO:0000256" key="18">
    <source>
        <dbReference type="ARBA" id="ARBA00047848"/>
    </source>
</evidence>
<keyword evidence="9" id="KW-0963">Cytoplasm</keyword>
<evidence type="ECO:0000256" key="9">
    <source>
        <dbReference type="ARBA" id="ARBA00022490"/>
    </source>
</evidence>
<dbReference type="InterPro" id="IPR036263">
    <property type="entry name" value="Chorismate_II_sf"/>
</dbReference>
<comment type="pathway">
    <text evidence="5">Metabolic intermediate biosynthesis; prephenate biosynthesis; prephenate from chorismate: step 1/1.</text>
</comment>
<dbReference type="UniPathway" id="UPA00121">
    <property type="reaction ID" value="UER00345"/>
</dbReference>
<dbReference type="GO" id="GO:0009094">
    <property type="term" value="P:L-phenylalanine biosynthetic process"/>
    <property type="evidence" value="ECO:0007669"/>
    <property type="project" value="UniProtKB-UniPathway"/>
</dbReference>
<dbReference type="InterPro" id="IPR011279">
    <property type="entry name" value="Chorismate_mutase_GmP"/>
</dbReference>
<dbReference type="InterPro" id="IPR036979">
    <property type="entry name" value="CM_dom_sf"/>
</dbReference>
<dbReference type="GO" id="GO:0005737">
    <property type="term" value="C:cytoplasm"/>
    <property type="evidence" value="ECO:0007669"/>
    <property type="project" value="UniProtKB-SubCell"/>
</dbReference>
<dbReference type="InterPro" id="IPR002701">
    <property type="entry name" value="CM_II_prokaryot"/>
</dbReference>
<comment type="catalytic activity">
    <reaction evidence="1">
        <text>chorismate = prephenate</text>
        <dbReference type="Rhea" id="RHEA:13897"/>
        <dbReference type="ChEBI" id="CHEBI:29748"/>
        <dbReference type="ChEBI" id="CHEBI:29934"/>
        <dbReference type="EC" id="5.4.99.5"/>
    </reaction>
</comment>
<dbReference type="SUPFAM" id="SSF53850">
    <property type="entry name" value="Periplasmic binding protein-like II"/>
    <property type="match status" value="1"/>
</dbReference>
<evidence type="ECO:0000256" key="19">
    <source>
        <dbReference type="PIRSR" id="PIRSR001500-2"/>
    </source>
</evidence>
<feature type="domain" description="Chorismate mutase" evidence="20">
    <location>
        <begin position="1"/>
        <end position="88"/>
    </location>
</feature>
<dbReference type="InterPro" id="IPR008242">
    <property type="entry name" value="Chor_mutase/pphenate_deHydtase"/>
</dbReference>
<evidence type="ECO:0000256" key="3">
    <source>
        <dbReference type="ARBA" id="ARBA00004496"/>
    </source>
</evidence>
<dbReference type="Pfam" id="PF01842">
    <property type="entry name" value="ACT"/>
    <property type="match status" value="1"/>
</dbReference>
<dbReference type="RefSeq" id="WP_092353535.1">
    <property type="nucleotide sequence ID" value="NZ_FOIN01000011.1"/>
</dbReference>
<organism evidence="23 24">
    <name type="scientific">Thomasclavelia cocleata</name>
    <dbReference type="NCBI Taxonomy" id="69824"/>
    <lineage>
        <taxon>Bacteria</taxon>
        <taxon>Bacillati</taxon>
        <taxon>Bacillota</taxon>
        <taxon>Erysipelotrichia</taxon>
        <taxon>Erysipelotrichales</taxon>
        <taxon>Coprobacillaceae</taxon>
        <taxon>Thomasclavelia</taxon>
    </lineage>
</organism>
<evidence type="ECO:0000256" key="2">
    <source>
        <dbReference type="ARBA" id="ARBA00002364"/>
    </source>
</evidence>
<protein>
    <recommendedName>
        <fullName evidence="7">Bifunctional chorismate mutase/prephenate dehydratase</fullName>
        <ecNumber evidence="6">4.2.1.51</ecNumber>
    </recommendedName>
    <alternativeName>
        <fullName evidence="17">Chorismate mutase-prephenate dehydratase</fullName>
    </alternativeName>
    <alternativeName>
        <fullName evidence="8">Prephenate dehydratase</fullName>
    </alternativeName>
    <alternativeName>
        <fullName evidence="16">p-protein</fullName>
    </alternativeName>
</protein>
<evidence type="ECO:0000256" key="7">
    <source>
        <dbReference type="ARBA" id="ARBA00014401"/>
    </source>
</evidence>
<dbReference type="GeneID" id="78288240"/>
<dbReference type="PANTHER" id="PTHR21022">
    <property type="entry name" value="PREPHENATE DEHYDRATASE P PROTEIN"/>
    <property type="match status" value="1"/>
</dbReference>
<dbReference type="Gene3D" id="3.30.70.260">
    <property type="match status" value="1"/>
</dbReference>
<evidence type="ECO:0000256" key="14">
    <source>
        <dbReference type="ARBA" id="ARBA00023239"/>
    </source>
</evidence>
<evidence type="ECO:0000256" key="4">
    <source>
        <dbReference type="ARBA" id="ARBA00004741"/>
    </source>
</evidence>
<evidence type="ECO:0000259" key="20">
    <source>
        <dbReference type="PROSITE" id="PS51168"/>
    </source>
</evidence>
<dbReference type="GO" id="GO:0004664">
    <property type="term" value="F:prephenate dehydratase activity"/>
    <property type="evidence" value="ECO:0007669"/>
    <property type="project" value="UniProtKB-EC"/>
</dbReference>
<dbReference type="Pfam" id="PF01817">
    <property type="entry name" value="CM_2"/>
    <property type="match status" value="1"/>
</dbReference>
<evidence type="ECO:0000256" key="17">
    <source>
        <dbReference type="ARBA" id="ARBA00031520"/>
    </source>
</evidence>
<evidence type="ECO:0000256" key="6">
    <source>
        <dbReference type="ARBA" id="ARBA00013147"/>
    </source>
</evidence>
<name>A0A1I0EF51_9FIRM</name>
<evidence type="ECO:0000259" key="21">
    <source>
        <dbReference type="PROSITE" id="PS51171"/>
    </source>
</evidence>
<feature type="site" description="Essential for prephenate dehydratase activity" evidence="19">
    <location>
        <position position="274"/>
    </location>
</feature>
<gene>
    <name evidence="23" type="ORF">SAMN04489758_1115</name>
</gene>
<dbReference type="Gene3D" id="1.20.59.10">
    <property type="entry name" value="Chorismate mutase"/>
    <property type="match status" value="1"/>
</dbReference>
<dbReference type="PROSITE" id="PS51671">
    <property type="entry name" value="ACT"/>
    <property type="match status" value="1"/>
</dbReference>
<dbReference type="PIRSF" id="PIRSF001500">
    <property type="entry name" value="Chor_mut_pdt_Ppr"/>
    <property type="match status" value="1"/>
</dbReference>
<feature type="domain" description="Prephenate dehydratase" evidence="21">
    <location>
        <begin position="105"/>
        <end position="281"/>
    </location>
</feature>
<dbReference type="FunFam" id="3.40.190.10:FF:000034">
    <property type="entry name" value="Chorismate mutase/prephenate dehydratase"/>
    <property type="match status" value="1"/>
</dbReference>
<dbReference type="EMBL" id="FOIN01000011">
    <property type="protein sequence ID" value="SET43882.1"/>
    <property type="molecule type" value="Genomic_DNA"/>
</dbReference>
<keyword evidence="12" id="KW-0584">Phenylalanine biosynthesis</keyword>
<dbReference type="PROSITE" id="PS00858">
    <property type="entry name" value="PREPHENATE_DEHYDR_2"/>
    <property type="match status" value="1"/>
</dbReference>
<keyword evidence="11" id="KW-0057">Aromatic amino acid biosynthesis</keyword>
<dbReference type="GO" id="GO:0004106">
    <property type="term" value="F:chorismate mutase activity"/>
    <property type="evidence" value="ECO:0007669"/>
    <property type="project" value="UniProtKB-EC"/>
</dbReference>
<feature type="domain" description="ACT" evidence="22">
    <location>
        <begin position="293"/>
        <end position="370"/>
    </location>
</feature>
<dbReference type="EC" id="4.2.1.51" evidence="6"/>
<evidence type="ECO:0000256" key="11">
    <source>
        <dbReference type="ARBA" id="ARBA00023141"/>
    </source>
</evidence>
<evidence type="ECO:0000313" key="24">
    <source>
        <dbReference type="Proteomes" id="UP000198558"/>
    </source>
</evidence>
<evidence type="ECO:0000256" key="5">
    <source>
        <dbReference type="ARBA" id="ARBA00004817"/>
    </source>
</evidence>
<evidence type="ECO:0000313" key="23">
    <source>
        <dbReference type="EMBL" id="SET43882.1"/>
    </source>
</evidence>
<dbReference type="AlphaFoldDB" id="A0A1I0EF51"/>
<dbReference type="OrthoDB" id="9802281at2"/>
<dbReference type="NCBIfam" id="NF008865">
    <property type="entry name" value="PRK11898.1"/>
    <property type="match status" value="1"/>
</dbReference>
<evidence type="ECO:0000256" key="8">
    <source>
        <dbReference type="ARBA" id="ARBA00021872"/>
    </source>
</evidence>
<dbReference type="PROSITE" id="PS51171">
    <property type="entry name" value="PREPHENATE_DEHYDR_3"/>
    <property type="match status" value="1"/>
</dbReference>
<keyword evidence="24" id="KW-1185">Reference proteome</keyword>
<evidence type="ECO:0000256" key="1">
    <source>
        <dbReference type="ARBA" id="ARBA00000824"/>
    </source>
</evidence>
<proteinExistence type="predicted"/>
<dbReference type="SMART" id="SM00830">
    <property type="entry name" value="CM_2"/>
    <property type="match status" value="1"/>
</dbReference>
<dbReference type="CDD" id="cd04905">
    <property type="entry name" value="ACT_CM-PDT"/>
    <property type="match status" value="1"/>
</dbReference>
<keyword evidence="10" id="KW-0028">Amino-acid biosynthesis</keyword>
<evidence type="ECO:0000256" key="12">
    <source>
        <dbReference type="ARBA" id="ARBA00023222"/>
    </source>
</evidence>
<keyword evidence="14" id="KW-0456">Lyase</keyword>
<evidence type="ECO:0000256" key="13">
    <source>
        <dbReference type="ARBA" id="ARBA00023235"/>
    </source>
</evidence>
<dbReference type="Pfam" id="PF00800">
    <property type="entry name" value="PDT"/>
    <property type="match status" value="1"/>
</dbReference>
<keyword evidence="13" id="KW-0413">Isomerase</keyword>
<dbReference type="PROSITE" id="PS51168">
    <property type="entry name" value="CHORISMATE_MUT_2"/>
    <property type="match status" value="1"/>
</dbReference>
<dbReference type="PANTHER" id="PTHR21022:SF19">
    <property type="entry name" value="PREPHENATE DEHYDRATASE-RELATED"/>
    <property type="match status" value="1"/>
</dbReference>
<reference evidence="24" key="1">
    <citation type="submission" date="2016-10" db="EMBL/GenBank/DDBJ databases">
        <authorList>
            <person name="Varghese N."/>
            <person name="Submissions S."/>
        </authorList>
    </citation>
    <scope>NUCLEOTIDE SEQUENCE [LARGE SCALE GENOMIC DNA]</scope>
    <source>
        <strain evidence="24">DSM 1551</strain>
    </source>
</reference>
<comment type="catalytic activity">
    <reaction evidence="18">
        <text>prephenate + H(+) = 3-phenylpyruvate + CO2 + H2O</text>
        <dbReference type="Rhea" id="RHEA:21648"/>
        <dbReference type="ChEBI" id="CHEBI:15377"/>
        <dbReference type="ChEBI" id="CHEBI:15378"/>
        <dbReference type="ChEBI" id="CHEBI:16526"/>
        <dbReference type="ChEBI" id="CHEBI:18005"/>
        <dbReference type="ChEBI" id="CHEBI:29934"/>
        <dbReference type="EC" id="4.2.1.51"/>
    </reaction>
</comment>
<dbReference type="InterPro" id="IPR002912">
    <property type="entry name" value="ACT_dom"/>
</dbReference>
<comment type="subcellular location">
    <subcellularLocation>
        <location evidence="3">Cytoplasm</location>
    </subcellularLocation>
</comment>
<dbReference type="FunFam" id="3.30.70.260:FF:000012">
    <property type="entry name" value="Prephenate dehydratase"/>
    <property type="match status" value="1"/>
</dbReference>
<dbReference type="UniPathway" id="UPA00120">
    <property type="reaction ID" value="UER00203"/>
</dbReference>
<evidence type="ECO:0000259" key="22">
    <source>
        <dbReference type="PROSITE" id="PS51671"/>
    </source>
</evidence>
<evidence type="ECO:0000256" key="16">
    <source>
        <dbReference type="ARBA" id="ARBA00031175"/>
    </source>
</evidence>
<keyword evidence="15" id="KW-0511">Multifunctional enzyme</keyword>